<dbReference type="AlphaFoldDB" id="A0A0X3V4C1"/>
<dbReference type="EMBL" id="LLZH01000054">
    <property type="protein sequence ID" value="KUL39297.1"/>
    <property type="molecule type" value="Genomic_DNA"/>
</dbReference>
<sequence>MALDLSALHRESHVAWLALQAAIEHYALVELQIAGSVVRNAAPSAHSLVVHTPEGARSHYRSRPLILRDAAGQVLWFDPEVTGHPDLSATSLMDVDVKALQNAARRAAGAADLYSHRLHIGDLAVDSHSERYGWESPFSKNLLKLDVDMAIRGIPPAPVFALDESFLESWLGRMEGGDAGPGEYYSWNSLQLGLCEQPLTAASIAEILQLANDQHDDSGLETSFRVQDNWATVTPAGHLLVGVELPAGRRISIGPLTDEDLHALSEGRTEVQAVVLVIKAIAGMLNDAAAQDALLSMVGVADTVHNAAQLARWVAATRDPSSTVEDRATPPAEPPASQPGAQPS</sequence>
<keyword evidence="3" id="KW-1185">Reference proteome</keyword>
<accession>A0A0X3V4C1</accession>
<dbReference type="RefSeq" id="WP_067687578.1">
    <property type="nucleotide sequence ID" value="NZ_LLZH01000054.1"/>
</dbReference>
<evidence type="ECO:0000256" key="1">
    <source>
        <dbReference type="SAM" id="MobiDB-lite"/>
    </source>
</evidence>
<evidence type="ECO:0000313" key="3">
    <source>
        <dbReference type="Proteomes" id="UP000053244"/>
    </source>
</evidence>
<reference evidence="2 3" key="1">
    <citation type="submission" date="2015-10" db="EMBL/GenBank/DDBJ databases">
        <authorList>
            <person name="Gilbert D.G."/>
        </authorList>
    </citation>
    <scope>NUCLEOTIDE SEQUENCE [LARGE SCALE GENOMIC DNA]</scope>
    <source>
        <strain evidence="2 3">NRRL B-16712</strain>
    </source>
</reference>
<evidence type="ECO:0000313" key="2">
    <source>
        <dbReference type="EMBL" id="KUL39297.1"/>
    </source>
</evidence>
<feature type="region of interest" description="Disordered" evidence="1">
    <location>
        <begin position="317"/>
        <end position="344"/>
    </location>
</feature>
<protein>
    <submittedName>
        <fullName evidence="2">Uncharacterized protein</fullName>
    </submittedName>
</protein>
<gene>
    <name evidence="2" type="ORF">ADL15_10045</name>
</gene>
<proteinExistence type="predicted"/>
<organism evidence="2 3">
    <name type="scientific">Actinoplanes awajinensis subsp. mycoplanecinus</name>
    <dbReference type="NCBI Taxonomy" id="135947"/>
    <lineage>
        <taxon>Bacteria</taxon>
        <taxon>Bacillati</taxon>
        <taxon>Actinomycetota</taxon>
        <taxon>Actinomycetes</taxon>
        <taxon>Micromonosporales</taxon>
        <taxon>Micromonosporaceae</taxon>
        <taxon>Actinoplanes</taxon>
    </lineage>
</organism>
<comment type="caution">
    <text evidence="2">The sequence shown here is derived from an EMBL/GenBank/DDBJ whole genome shotgun (WGS) entry which is preliminary data.</text>
</comment>
<name>A0A0X3V4C1_9ACTN</name>
<dbReference type="Proteomes" id="UP000053244">
    <property type="component" value="Unassembled WGS sequence"/>
</dbReference>